<evidence type="ECO:0008006" key="4">
    <source>
        <dbReference type="Google" id="ProtNLM"/>
    </source>
</evidence>
<dbReference type="AlphaFoldDB" id="A0A1G6KVI1"/>
<evidence type="ECO:0000313" key="2">
    <source>
        <dbReference type="EMBL" id="SDC34386.1"/>
    </source>
</evidence>
<keyword evidence="3" id="KW-1185">Reference proteome</keyword>
<dbReference type="Pfam" id="PF11222">
    <property type="entry name" value="DUF3017"/>
    <property type="match status" value="1"/>
</dbReference>
<proteinExistence type="predicted"/>
<feature type="transmembrane region" description="Helical" evidence="1">
    <location>
        <begin position="29"/>
        <end position="51"/>
    </location>
</feature>
<gene>
    <name evidence="2" type="ORF">SAMN05216410_1683</name>
</gene>
<dbReference type="InterPro" id="IPR021385">
    <property type="entry name" value="DUF3017"/>
</dbReference>
<keyword evidence="1" id="KW-1133">Transmembrane helix</keyword>
<evidence type="ECO:0000313" key="3">
    <source>
        <dbReference type="Proteomes" id="UP000199039"/>
    </source>
</evidence>
<dbReference type="EMBL" id="FMYH01000002">
    <property type="protein sequence ID" value="SDC34386.1"/>
    <property type="molecule type" value="Genomic_DNA"/>
</dbReference>
<dbReference type="RefSeq" id="WP_175559054.1">
    <property type="nucleotide sequence ID" value="NZ_FMYH01000002.1"/>
</dbReference>
<accession>A0A1G6KVI1</accession>
<protein>
    <recommendedName>
        <fullName evidence="4">DUF3017 domain-containing protein</fullName>
    </recommendedName>
</protein>
<keyword evidence="1" id="KW-0812">Transmembrane</keyword>
<sequence>MWTICAAVVVVAVVTLLEGARLGALGLAGVLVGAGVARLVVPGPGLVGIAIRSRGLDAAMYFSLAAAIAVLAQTAPNI</sequence>
<name>A0A1G6KVI1_9MICO</name>
<dbReference type="Proteomes" id="UP000199039">
    <property type="component" value="Unassembled WGS sequence"/>
</dbReference>
<keyword evidence="1" id="KW-0472">Membrane</keyword>
<feature type="transmembrane region" description="Helical" evidence="1">
    <location>
        <begin position="58"/>
        <end position="75"/>
    </location>
</feature>
<evidence type="ECO:0000256" key="1">
    <source>
        <dbReference type="SAM" id="Phobius"/>
    </source>
</evidence>
<organism evidence="2 3">
    <name type="scientific">Sanguibacter gelidistatuariae</name>
    <dbReference type="NCBI Taxonomy" id="1814289"/>
    <lineage>
        <taxon>Bacteria</taxon>
        <taxon>Bacillati</taxon>
        <taxon>Actinomycetota</taxon>
        <taxon>Actinomycetes</taxon>
        <taxon>Micrococcales</taxon>
        <taxon>Sanguibacteraceae</taxon>
        <taxon>Sanguibacter</taxon>
    </lineage>
</organism>
<reference evidence="2 3" key="1">
    <citation type="submission" date="2016-09" db="EMBL/GenBank/DDBJ databases">
        <authorList>
            <person name="Capua I."/>
            <person name="De Benedictis P."/>
            <person name="Joannis T."/>
            <person name="Lombin L.H."/>
            <person name="Cattoli G."/>
        </authorList>
    </citation>
    <scope>NUCLEOTIDE SEQUENCE [LARGE SCALE GENOMIC DNA]</scope>
    <source>
        <strain evidence="2 3">ISLP-3</strain>
    </source>
</reference>